<feature type="compositionally biased region" description="Basic and acidic residues" evidence="1">
    <location>
        <begin position="169"/>
        <end position="188"/>
    </location>
</feature>
<gene>
    <name evidence="3" type="ORF">QBC47DRAFT_370428</name>
</gene>
<evidence type="ECO:0000256" key="1">
    <source>
        <dbReference type="SAM" id="MobiDB-lite"/>
    </source>
</evidence>
<organism evidence="3 4">
    <name type="scientific">Echria macrotheca</name>
    <dbReference type="NCBI Taxonomy" id="438768"/>
    <lineage>
        <taxon>Eukaryota</taxon>
        <taxon>Fungi</taxon>
        <taxon>Dikarya</taxon>
        <taxon>Ascomycota</taxon>
        <taxon>Pezizomycotina</taxon>
        <taxon>Sordariomycetes</taxon>
        <taxon>Sordariomycetidae</taxon>
        <taxon>Sordariales</taxon>
        <taxon>Schizotheciaceae</taxon>
        <taxon>Echria</taxon>
    </lineage>
</organism>
<protein>
    <submittedName>
        <fullName evidence="3">Uncharacterized protein</fullName>
    </submittedName>
</protein>
<proteinExistence type="predicted"/>
<name>A0AAJ0BRA2_9PEZI</name>
<dbReference type="Proteomes" id="UP001239445">
    <property type="component" value="Unassembled WGS sequence"/>
</dbReference>
<evidence type="ECO:0000313" key="4">
    <source>
        <dbReference type="Proteomes" id="UP001239445"/>
    </source>
</evidence>
<feature type="transmembrane region" description="Helical" evidence="2">
    <location>
        <begin position="203"/>
        <end position="232"/>
    </location>
</feature>
<dbReference type="EMBL" id="MU839827">
    <property type="protein sequence ID" value="KAK1761572.1"/>
    <property type="molecule type" value="Genomic_DNA"/>
</dbReference>
<keyword evidence="2" id="KW-0472">Membrane</keyword>
<accession>A0AAJ0BRA2</accession>
<feature type="transmembrane region" description="Helical" evidence="2">
    <location>
        <begin position="252"/>
        <end position="273"/>
    </location>
</feature>
<reference evidence="3" key="1">
    <citation type="submission" date="2023-06" db="EMBL/GenBank/DDBJ databases">
        <title>Genome-scale phylogeny and comparative genomics of the fungal order Sordariales.</title>
        <authorList>
            <consortium name="Lawrence Berkeley National Laboratory"/>
            <person name="Hensen N."/>
            <person name="Bonometti L."/>
            <person name="Westerberg I."/>
            <person name="Brannstrom I.O."/>
            <person name="Guillou S."/>
            <person name="Cros-Aarteil S."/>
            <person name="Calhoun S."/>
            <person name="Haridas S."/>
            <person name="Kuo A."/>
            <person name="Mondo S."/>
            <person name="Pangilinan J."/>
            <person name="Riley R."/>
            <person name="Labutti K."/>
            <person name="Andreopoulos B."/>
            <person name="Lipzen A."/>
            <person name="Chen C."/>
            <person name="Yanf M."/>
            <person name="Daum C."/>
            <person name="Ng V."/>
            <person name="Clum A."/>
            <person name="Steindorff A."/>
            <person name="Ohm R."/>
            <person name="Martin F."/>
            <person name="Silar P."/>
            <person name="Natvig D."/>
            <person name="Lalanne C."/>
            <person name="Gautier V."/>
            <person name="Ament-Velasquez S.L."/>
            <person name="Kruys A."/>
            <person name="Hutchinson M.I."/>
            <person name="Powell A.J."/>
            <person name="Barry K."/>
            <person name="Miller A.N."/>
            <person name="Grigoriev I.V."/>
            <person name="Debuchy R."/>
            <person name="Gladieux P."/>
            <person name="Thoren M.H."/>
            <person name="Johannesson H."/>
        </authorList>
    </citation>
    <scope>NUCLEOTIDE SEQUENCE</scope>
    <source>
        <strain evidence="3">PSN4</strain>
    </source>
</reference>
<dbReference type="AlphaFoldDB" id="A0AAJ0BRA2"/>
<feature type="transmembrane region" description="Helical" evidence="2">
    <location>
        <begin position="285"/>
        <end position="307"/>
    </location>
</feature>
<keyword evidence="2" id="KW-1133">Transmembrane helix</keyword>
<evidence type="ECO:0000256" key="2">
    <source>
        <dbReference type="SAM" id="Phobius"/>
    </source>
</evidence>
<sequence>MARNQSLSELLTKVVSAIRVVDEQVLRSDYIRDEILQLQTGDRPVPYNYADPEAHLENSDAIGLWEDYFEHLLKVWDEDDDGDILSEAKFNFIIDRLTAAASTLDHYGQRLGEAYRRIPSIPEARLQGIDRRRTVLNGFLNSAEITLEHWYRHAGLLKERTLRQRRKIPDAKEETVKESEVISKEQSDSTRQARTPRKILSRAVLVVISNSTLVSLTFIITIAAAIVQAYSYKLATGTGQTQRGTWDSPDCFSTIQSCLMQLLGLYVTVLPALRHRHIRRSYARWSLVLAVLGIISTALSIVCFVYSPAMSQLTLFLGSAIQAAIVMQLVWAVDEVVSLESIEGKRE</sequence>
<comment type="caution">
    <text evidence="3">The sequence shown here is derived from an EMBL/GenBank/DDBJ whole genome shotgun (WGS) entry which is preliminary data.</text>
</comment>
<keyword evidence="2" id="KW-0812">Transmembrane</keyword>
<keyword evidence="4" id="KW-1185">Reference proteome</keyword>
<evidence type="ECO:0000313" key="3">
    <source>
        <dbReference type="EMBL" id="KAK1761572.1"/>
    </source>
</evidence>
<feature type="region of interest" description="Disordered" evidence="1">
    <location>
        <begin position="169"/>
        <end position="193"/>
    </location>
</feature>